<gene>
    <name evidence="2" type="ORF">ABC228_03860</name>
</gene>
<dbReference type="EMBL" id="JBDIML010000001">
    <property type="protein sequence ID" value="MEN2766311.1"/>
    <property type="molecule type" value="Genomic_DNA"/>
</dbReference>
<accession>A0ABU9XDF8</accession>
<evidence type="ECO:0000313" key="2">
    <source>
        <dbReference type="EMBL" id="MEN2766311.1"/>
    </source>
</evidence>
<evidence type="ECO:0000313" key="3">
    <source>
        <dbReference type="Proteomes" id="UP001444625"/>
    </source>
</evidence>
<keyword evidence="1" id="KW-0812">Transmembrane</keyword>
<dbReference type="Proteomes" id="UP001444625">
    <property type="component" value="Unassembled WGS sequence"/>
</dbReference>
<evidence type="ECO:0000256" key="1">
    <source>
        <dbReference type="SAM" id="Phobius"/>
    </source>
</evidence>
<proteinExistence type="predicted"/>
<sequence length="90" mass="10341">MNNQLQNISTQEGNVQYVDERVFGRPFYGRRPYWGYRPFYGYNRPFYGGFGGPFLGGVLGGLLGSTLFYPPYGYGYGGYGYPPYYGGFYW</sequence>
<protein>
    <recommendedName>
        <fullName evidence="4">Spore coat protein</fullName>
    </recommendedName>
</protein>
<keyword evidence="3" id="KW-1185">Reference proteome</keyword>
<feature type="transmembrane region" description="Helical" evidence="1">
    <location>
        <begin position="46"/>
        <end position="69"/>
    </location>
</feature>
<dbReference type="RefSeq" id="WP_345823764.1">
    <property type="nucleotide sequence ID" value="NZ_JBDIML010000001.1"/>
</dbReference>
<name>A0ABU9XDF8_9BACI</name>
<comment type="caution">
    <text evidence="2">The sequence shown here is derived from an EMBL/GenBank/DDBJ whole genome shotgun (WGS) entry which is preliminary data.</text>
</comment>
<evidence type="ECO:0008006" key="4">
    <source>
        <dbReference type="Google" id="ProtNLM"/>
    </source>
</evidence>
<keyword evidence="1" id="KW-1133">Transmembrane helix</keyword>
<organism evidence="2 3">
    <name type="scientific">Ornithinibacillus xuwenensis</name>
    <dbReference type="NCBI Taxonomy" id="3144668"/>
    <lineage>
        <taxon>Bacteria</taxon>
        <taxon>Bacillati</taxon>
        <taxon>Bacillota</taxon>
        <taxon>Bacilli</taxon>
        <taxon>Bacillales</taxon>
        <taxon>Bacillaceae</taxon>
        <taxon>Ornithinibacillus</taxon>
    </lineage>
</organism>
<reference evidence="2 3" key="1">
    <citation type="submission" date="2024-05" db="EMBL/GenBank/DDBJ databases">
        <authorList>
            <person name="Haq I."/>
            <person name="Ullah Z."/>
            <person name="Ahmad R."/>
            <person name="Li M."/>
            <person name="Tong Y."/>
        </authorList>
    </citation>
    <scope>NUCLEOTIDE SEQUENCE [LARGE SCALE GENOMIC DNA]</scope>
    <source>
        <strain evidence="2 3">16A2E</strain>
    </source>
</reference>
<keyword evidence="1" id="KW-0472">Membrane</keyword>